<keyword evidence="3" id="KW-1185">Reference proteome</keyword>
<reference evidence="2 3" key="1">
    <citation type="journal article" date="2019" name="Int. J. Syst. Evol. Microbiol.">
        <title>The Global Catalogue of Microorganisms (GCM) 10K type strain sequencing project: providing services to taxonomists for standard genome sequencing and annotation.</title>
        <authorList>
            <consortium name="The Broad Institute Genomics Platform"/>
            <consortium name="The Broad Institute Genome Sequencing Center for Infectious Disease"/>
            <person name="Wu L."/>
            <person name="Ma J."/>
        </authorList>
    </citation>
    <scope>NUCLEOTIDE SEQUENCE [LARGE SCALE GENOMIC DNA]</scope>
    <source>
        <strain evidence="2 3">JCM 9933</strain>
    </source>
</reference>
<dbReference type="EMBL" id="BAAAFZ010000053">
    <property type="protein sequence ID" value="GAA0592858.1"/>
    <property type="molecule type" value="Genomic_DNA"/>
</dbReference>
<gene>
    <name evidence="2" type="ORF">GCM10009416_34090</name>
</gene>
<sequence>MRGIDEERELIRAGVNCAVLLEQLQPGWALDRRESTRRCRKYRRGRGEILIVNHGGRGWWDPLSAAKGDVFDLVRHLDPGLGFGQACDLLRAFVGLGSSGSPVAGRKRRAQEPARSPAERWIARRPVAAGSPAWRYLTGERGLPAAVVVRAARLDLVREGPRASAWFAHRDGAGNLTGVEMRGPAWRGFSADGSKALFRLPGGASGTATRLAVAEAAIDALSLAAVERLRPDTLYAAVAGGMGPLTLLCLDQELRAFAGRSGAVLTAATDADAAGERLAARLAGLAAEAGVSCERLRPWNGRKDWNDLVRARTAGGR</sequence>
<dbReference type="Gene3D" id="3.40.1360.10">
    <property type="match status" value="1"/>
</dbReference>
<name>A0ABN1FL40_9PROT</name>
<evidence type="ECO:0000313" key="2">
    <source>
        <dbReference type="EMBL" id="GAA0592858.1"/>
    </source>
</evidence>
<accession>A0ABN1FL40</accession>
<proteinExistence type="predicted"/>
<comment type="caution">
    <text evidence="2">The sequence shown here is derived from an EMBL/GenBank/DDBJ whole genome shotgun (WGS) entry which is preliminary data.</text>
</comment>
<dbReference type="Pfam" id="PF13154">
    <property type="entry name" value="DUF3991"/>
    <property type="match status" value="1"/>
</dbReference>
<dbReference type="InterPro" id="IPR025054">
    <property type="entry name" value="DUF3991"/>
</dbReference>
<dbReference type="Pfam" id="PF13155">
    <property type="entry name" value="Toprim_2"/>
    <property type="match status" value="1"/>
</dbReference>
<feature type="domain" description="DUF3991" evidence="1">
    <location>
        <begin position="135"/>
        <end position="200"/>
    </location>
</feature>
<dbReference type="RefSeq" id="WP_343896577.1">
    <property type="nucleotide sequence ID" value="NZ_BAAAFZ010000053.1"/>
</dbReference>
<dbReference type="Proteomes" id="UP001501588">
    <property type="component" value="Unassembled WGS sequence"/>
</dbReference>
<organism evidence="2 3">
    <name type="scientific">Craurococcus roseus</name>
    <dbReference type="NCBI Taxonomy" id="77585"/>
    <lineage>
        <taxon>Bacteria</taxon>
        <taxon>Pseudomonadati</taxon>
        <taxon>Pseudomonadota</taxon>
        <taxon>Alphaproteobacteria</taxon>
        <taxon>Acetobacterales</taxon>
        <taxon>Acetobacteraceae</taxon>
        <taxon>Craurococcus</taxon>
    </lineage>
</organism>
<evidence type="ECO:0000259" key="1">
    <source>
        <dbReference type="Pfam" id="PF13154"/>
    </source>
</evidence>
<protein>
    <submittedName>
        <fullName evidence="2">DUF3991 and toprim domain-containing protein</fullName>
    </submittedName>
</protein>
<evidence type="ECO:0000313" key="3">
    <source>
        <dbReference type="Proteomes" id="UP001501588"/>
    </source>
</evidence>